<dbReference type="AlphaFoldDB" id="A0A5B8T2W9"/>
<proteinExistence type="inferred from homology"/>
<accession>A0A5B8T2W9</accession>
<evidence type="ECO:0000256" key="1">
    <source>
        <dbReference type="ARBA" id="ARBA00007074"/>
    </source>
</evidence>
<evidence type="ECO:0000313" key="6">
    <source>
        <dbReference type="EMBL" id="MDG9733362.1"/>
    </source>
</evidence>
<dbReference type="GO" id="GO:0006508">
    <property type="term" value="P:proteolysis"/>
    <property type="evidence" value="ECO:0007669"/>
    <property type="project" value="UniProtKB-KW"/>
</dbReference>
<dbReference type="InterPro" id="IPR000064">
    <property type="entry name" value="NLP_P60_dom"/>
</dbReference>
<reference evidence="7 8" key="1">
    <citation type="submission" date="2019-06" db="EMBL/GenBank/DDBJ databases">
        <title>Genome analyses of bacteria isolated from kimchi.</title>
        <authorList>
            <person name="Lee S."/>
            <person name="Ahn S."/>
            <person name="Roh S."/>
        </authorList>
    </citation>
    <scope>NUCLEOTIDE SEQUENCE [LARGE SCALE GENOMIC DNA]</scope>
    <source>
        <strain evidence="7 8">CBA3630</strain>
    </source>
</reference>
<evidence type="ECO:0000256" key="4">
    <source>
        <dbReference type="ARBA" id="ARBA00022807"/>
    </source>
</evidence>
<dbReference type="PROSITE" id="PS51935">
    <property type="entry name" value="NLPC_P60"/>
    <property type="match status" value="1"/>
</dbReference>
<dbReference type="Gene3D" id="3.90.1720.10">
    <property type="entry name" value="endopeptidase domain like (from Nostoc punctiforme)"/>
    <property type="match status" value="1"/>
</dbReference>
<feature type="domain" description="NlpC/P60" evidence="5">
    <location>
        <begin position="1"/>
        <end position="150"/>
    </location>
</feature>
<gene>
    <name evidence="7" type="ORF">FGL85_09495</name>
    <name evidence="6" type="ORF">P1N92_04415</name>
</gene>
<dbReference type="Proteomes" id="UP001529201">
    <property type="component" value="Unassembled WGS sequence"/>
</dbReference>
<keyword evidence="4" id="KW-0788">Thiol protease</keyword>
<evidence type="ECO:0000259" key="5">
    <source>
        <dbReference type="PROSITE" id="PS51935"/>
    </source>
</evidence>
<keyword evidence="2" id="KW-0645">Protease</keyword>
<name>A0A5B8T2W9_LEUPS</name>
<dbReference type="InterPro" id="IPR038765">
    <property type="entry name" value="Papain-like_cys_pep_sf"/>
</dbReference>
<dbReference type="Pfam" id="PF05382">
    <property type="entry name" value="Amidase_5"/>
    <property type="match status" value="1"/>
</dbReference>
<protein>
    <submittedName>
        <fullName evidence="6">Peptidoglycan amidohydrolase family protein</fullName>
    </submittedName>
</protein>
<dbReference type="EMBL" id="JARGDN010000004">
    <property type="protein sequence ID" value="MDG9733362.1"/>
    <property type="molecule type" value="Genomic_DNA"/>
</dbReference>
<dbReference type="SUPFAM" id="SSF54001">
    <property type="entry name" value="Cysteine proteinases"/>
    <property type="match status" value="1"/>
</dbReference>
<dbReference type="GO" id="GO:0008234">
    <property type="term" value="F:cysteine-type peptidase activity"/>
    <property type="evidence" value="ECO:0007669"/>
    <property type="project" value="UniProtKB-KW"/>
</dbReference>
<organism evidence="7 8">
    <name type="scientific">Leuconostoc pseudomesenteroides</name>
    <dbReference type="NCBI Taxonomy" id="33968"/>
    <lineage>
        <taxon>Bacteria</taxon>
        <taxon>Bacillati</taxon>
        <taxon>Bacillota</taxon>
        <taxon>Bacilli</taxon>
        <taxon>Lactobacillales</taxon>
        <taxon>Lactobacillaceae</taxon>
        <taxon>Leuconostoc</taxon>
    </lineage>
</organism>
<dbReference type="Proteomes" id="UP000321296">
    <property type="component" value="Chromosome"/>
</dbReference>
<dbReference type="InterPro" id="IPR008044">
    <property type="entry name" value="Phage_lysin"/>
</dbReference>
<keyword evidence="3" id="KW-0378">Hydrolase</keyword>
<evidence type="ECO:0000313" key="7">
    <source>
        <dbReference type="EMBL" id="QEA42717.1"/>
    </source>
</evidence>
<dbReference type="KEGG" id="lpse:FGL85_09495"/>
<evidence type="ECO:0000256" key="2">
    <source>
        <dbReference type="ARBA" id="ARBA00022670"/>
    </source>
</evidence>
<evidence type="ECO:0000313" key="8">
    <source>
        <dbReference type="Proteomes" id="UP000321296"/>
    </source>
</evidence>
<dbReference type="EMBL" id="CP042383">
    <property type="protein sequence ID" value="QEA42717.1"/>
    <property type="molecule type" value="Genomic_DNA"/>
</dbReference>
<reference evidence="6 9" key="2">
    <citation type="submission" date="2023-02" db="EMBL/GenBank/DDBJ databases">
        <title>Antimicrobial susceptibility testing and tentative epidemiological cut-off values for Lactobacillaceae family species intended for ingestion.</title>
        <authorList>
            <person name="Noehr-Meldgaard K."/>
            <person name="Struve C."/>
            <person name="Ingmer H."/>
            <person name="Koza A."/>
            <person name="Al-Nakeeb K."/>
            <person name="Agersoe Y."/>
        </authorList>
    </citation>
    <scope>NUCLEOTIDE SEQUENCE [LARGE SCALE GENOMIC DNA]</scope>
    <source>
        <strain evidence="6 9">DSM 20193</strain>
    </source>
</reference>
<evidence type="ECO:0000313" key="9">
    <source>
        <dbReference type="Proteomes" id="UP001529201"/>
    </source>
</evidence>
<dbReference type="GeneID" id="64345091"/>
<sequence>MYNKDIAVTEALSWQHQATYSMQLDLRDGVEVDGTTYFNCASFIYYVLAKAGAWHNTYLQREHNIGTLQYDLLKAGWVEVDSQHVSKGDVFIWGDDYGISDGAHTGLFVNNGKKIIHSSWYTAGQHNEAVTMTNYASYWELANKPEYHFFKAM</sequence>
<dbReference type="RefSeq" id="WP_010296314.1">
    <property type="nucleotide sequence ID" value="NZ_CP042383.1"/>
</dbReference>
<evidence type="ECO:0000256" key="3">
    <source>
        <dbReference type="ARBA" id="ARBA00022801"/>
    </source>
</evidence>
<comment type="similarity">
    <text evidence="1">Belongs to the peptidase C40 family.</text>
</comment>
<keyword evidence="9" id="KW-1185">Reference proteome</keyword>